<reference evidence="1" key="1">
    <citation type="submission" date="2021-06" db="EMBL/GenBank/DDBJ databases">
        <authorList>
            <person name="Kallberg Y."/>
            <person name="Tangrot J."/>
            <person name="Rosling A."/>
        </authorList>
    </citation>
    <scope>NUCLEOTIDE SEQUENCE</scope>
    <source>
        <strain evidence="1">IL203A</strain>
    </source>
</reference>
<dbReference type="EMBL" id="CAJVPU010002173">
    <property type="protein sequence ID" value="CAG8496266.1"/>
    <property type="molecule type" value="Genomic_DNA"/>
</dbReference>
<comment type="caution">
    <text evidence="1">The sequence shown here is derived from an EMBL/GenBank/DDBJ whole genome shotgun (WGS) entry which is preliminary data.</text>
</comment>
<dbReference type="Proteomes" id="UP000789702">
    <property type="component" value="Unassembled WGS sequence"/>
</dbReference>
<keyword evidence="2" id="KW-1185">Reference proteome</keyword>
<proteinExistence type="predicted"/>
<protein>
    <submittedName>
        <fullName evidence="1">9226_t:CDS:1</fullName>
    </submittedName>
</protein>
<feature type="non-terminal residue" evidence="1">
    <location>
        <position position="194"/>
    </location>
</feature>
<organism evidence="1 2">
    <name type="scientific">Dentiscutata heterogama</name>
    <dbReference type="NCBI Taxonomy" id="1316150"/>
    <lineage>
        <taxon>Eukaryota</taxon>
        <taxon>Fungi</taxon>
        <taxon>Fungi incertae sedis</taxon>
        <taxon>Mucoromycota</taxon>
        <taxon>Glomeromycotina</taxon>
        <taxon>Glomeromycetes</taxon>
        <taxon>Diversisporales</taxon>
        <taxon>Gigasporaceae</taxon>
        <taxon>Dentiscutata</taxon>
    </lineage>
</organism>
<name>A0ACA9KWH2_9GLOM</name>
<accession>A0ACA9KWH2</accession>
<gene>
    <name evidence="1" type="ORF">DHETER_LOCUS2794</name>
</gene>
<evidence type="ECO:0000313" key="2">
    <source>
        <dbReference type="Proteomes" id="UP000789702"/>
    </source>
</evidence>
<sequence length="194" mass="22752">MSTVSKFECNICGNLYNTNRGLKRHLNIVMKYNTPRSDLDILPETTIQQFKGILVHYIHKRLQKGYKQLGKQTVLVPATESQFYAIFKNYIHYYSATKNKYKCIFHGSSSNQELANILDSQNWGIKFYDQQQFTYIVLCDDNVIENEDNPIKQAITQQLTLNKKVYKPKYKYGQIIVEWKKQKNIDSNGYITQA</sequence>
<evidence type="ECO:0000313" key="1">
    <source>
        <dbReference type="EMBL" id="CAG8496266.1"/>
    </source>
</evidence>